<dbReference type="Proteomes" id="UP001431209">
    <property type="component" value="Unassembled WGS sequence"/>
</dbReference>
<sequence>MIWYLSYGSNLNKDRFMKYIIGGSLNARATNKKHHGCRDPTPPKSHLFTFLPHVELYFARQSLSWQNGGVCFIRENYKGGGTIARMYLITKEQFVDVVGQENRLSQDYITKTLEPKVDGFLNNLDGDKTLSNTFFMSSLLPTSTYYDNLVFLGYRDGFPILSFTSSEINQPSVRPSENYIRTIFKGMMESNEYTLPQCVGYLIEKSGVRNQYDQKELLNVVTTEINT</sequence>
<keyword evidence="2" id="KW-1185">Reference proteome</keyword>
<name>A0AAW2YYP8_9EUKA</name>
<comment type="caution">
    <text evidence="1">The sequence shown here is derived from an EMBL/GenBank/DDBJ whole genome shotgun (WGS) entry which is preliminary data.</text>
</comment>
<dbReference type="AlphaFoldDB" id="A0AAW2YYP8"/>
<organism evidence="1 2">
    <name type="scientific">Acrasis kona</name>
    <dbReference type="NCBI Taxonomy" id="1008807"/>
    <lineage>
        <taxon>Eukaryota</taxon>
        <taxon>Discoba</taxon>
        <taxon>Heterolobosea</taxon>
        <taxon>Tetramitia</taxon>
        <taxon>Eutetramitia</taxon>
        <taxon>Acrasidae</taxon>
        <taxon>Acrasis</taxon>
    </lineage>
</organism>
<reference evidence="1 2" key="1">
    <citation type="submission" date="2024-03" db="EMBL/GenBank/DDBJ databases">
        <title>The Acrasis kona genome and developmental transcriptomes reveal deep origins of eukaryotic multicellular pathways.</title>
        <authorList>
            <person name="Sheikh S."/>
            <person name="Fu C.-J."/>
            <person name="Brown M.W."/>
            <person name="Baldauf S.L."/>
        </authorList>
    </citation>
    <scope>NUCLEOTIDE SEQUENCE [LARGE SCALE GENOMIC DNA]</scope>
    <source>
        <strain evidence="1 2">ATCC MYA-3509</strain>
    </source>
</reference>
<dbReference type="EMBL" id="JAOPGA020000837">
    <property type="protein sequence ID" value="KAL0482275.1"/>
    <property type="molecule type" value="Genomic_DNA"/>
</dbReference>
<evidence type="ECO:0000313" key="1">
    <source>
        <dbReference type="EMBL" id="KAL0482275.1"/>
    </source>
</evidence>
<proteinExistence type="predicted"/>
<accession>A0AAW2YYP8</accession>
<evidence type="ECO:0000313" key="2">
    <source>
        <dbReference type="Proteomes" id="UP001431209"/>
    </source>
</evidence>
<dbReference type="Gene3D" id="3.10.490.10">
    <property type="entry name" value="Gamma-glutamyl cyclotransferase-like"/>
    <property type="match status" value="1"/>
</dbReference>
<protein>
    <submittedName>
        <fullName evidence="1">Histone deacetylase</fullName>
    </submittedName>
</protein>
<gene>
    <name evidence="1" type="ORF">AKO1_013004</name>
</gene>